<protein>
    <submittedName>
        <fullName evidence="1">Uncharacterized protein</fullName>
    </submittedName>
</protein>
<reference evidence="2" key="1">
    <citation type="submission" date="2018-09" db="EMBL/GenBank/DDBJ databases">
        <authorList>
            <person name="Zhu H."/>
        </authorList>
    </citation>
    <scope>NUCLEOTIDE SEQUENCE [LARGE SCALE GENOMIC DNA]</scope>
    <source>
        <strain evidence="2">K1S02-23</strain>
    </source>
</reference>
<accession>A0A3A3G703</accession>
<dbReference type="RefSeq" id="WP_119786020.1">
    <property type="nucleotide sequence ID" value="NZ_QYUQ01000002.1"/>
</dbReference>
<dbReference type="AlphaFoldDB" id="A0A3A3G703"/>
<name>A0A3A3G703_9BURK</name>
<organism evidence="1 2">
    <name type="scientific">Noviherbaspirillum sedimenti</name>
    <dbReference type="NCBI Taxonomy" id="2320865"/>
    <lineage>
        <taxon>Bacteria</taxon>
        <taxon>Pseudomonadati</taxon>
        <taxon>Pseudomonadota</taxon>
        <taxon>Betaproteobacteria</taxon>
        <taxon>Burkholderiales</taxon>
        <taxon>Oxalobacteraceae</taxon>
        <taxon>Noviherbaspirillum</taxon>
    </lineage>
</organism>
<evidence type="ECO:0000313" key="1">
    <source>
        <dbReference type="EMBL" id="RJG02519.1"/>
    </source>
</evidence>
<dbReference type="EMBL" id="QYUQ01000002">
    <property type="protein sequence ID" value="RJG02519.1"/>
    <property type="molecule type" value="Genomic_DNA"/>
</dbReference>
<proteinExistence type="predicted"/>
<sequence length="111" mass="12561">MQALDDFTEHWRDQPSFLVDYSGNSTFLAKVEYHSEQIHHRHSTVVRIRKQGKDLGQISLQKAPALLPGFPQLLFSPPLHAYDYDRANHALLVQGHSNLLGGDYQVVITPA</sequence>
<dbReference type="Proteomes" id="UP000266327">
    <property type="component" value="Unassembled WGS sequence"/>
</dbReference>
<comment type="caution">
    <text evidence="1">The sequence shown here is derived from an EMBL/GenBank/DDBJ whole genome shotgun (WGS) entry which is preliminary data.</text>
</comment>
<gene>
    <name evidence="1" type="ORF">D3878_13820</name>
</gene>
<keyword evidence="2" id="KW-1185">Reference proteome</keyword>
<dbReference type="OrthoDB" id="9152829at2"/>
<evidence type="ECO:0000313" key="2">
    <source>
        <dbReference type="Proteomes" id="UP000266327"/>
    </source>
</evidence>